<keyword evidence="2" id="KW-1185">Reference proteome</keyword>
<name>A0A7K0K510_9ACTO</name>
<dbReference type="RefSeq" id="WP_154546369.1">
    <property type="nucleotide sequence ID" value="NZ_VUMY01000023.1"/>
</dbReference>
<dbReference type="EMBL" id="VUMY01000023">
    <property type="protein sequence ID" value="MST50567.1"/>
    <property type="molecule type" value="Genomic_DNA"/>
</dbReference>
<protein>
    <submittedName>
        <fullName evidence="1">Uncharacterized protein</fullName>
    </submittedName>
</protein>
<dbReference type="Proteomes" id="UP000442535">
    <property type="component" value="Unassembled WGS sequence"/>
</dbReference>
<proteinExistence type="predicted"/>
<reference evidence="1 2" key="1">
    <citation type="submission" date="2019-08" db="EMBL/GenBank/DDBJ databases">
        <title>In-depth cultivation of the pig gut microbiome towards novel bacterial diversity and tailored functional studies.</title>
        <authorList>
            <person name="Wylensek D."/>
            <person name="Hitch T.C.A."/>
            <person name="Clavel T."/>
        </authorList>
    </citation>
    <scope>NUCLEOTIDE SEQUENCE [LARGE SCALE GENOMIC DNA]</scope>
    <source>
        <strain evidence="1 2">RF-GAM-744-WT-7</strain>
    </source>
</reference>
<evidence type="ECO:0000313" key="2">
    <source>
        <dbReference type="Proteomes" id="UP000442535"/>
    </source>
</evidence>
<organism evidence="1 2">
    <name type="scientific">Mobiluncus porci</name>
    <dbReference type="NCBI Taxonomy" id="2652278"/>
    <lineage>
        <taxon>Bacteria</taxon>
        <taxon>Bacillati</taxon>
        <taxon>Actinomycetota</taxon>
        <taxon>Actinomycetes</taxon>
        <taxon>Actinomycetales</taxon>
        <taxon>Actinomycetaceae</taxon>
        <taxon>Mobiluncus</taxon>
    </lineage>
</organism>
<comment type="caution">
    <text evidence="1">The sequence shown here is derived from an EMBL/GenBank/DDBJ whole genome shotgun (WGS) entry which is preliminary data.</text>
</comment>
<sequence>MSVSTRTWLLNGLPLNRPGQYFVEADTASPGSPAPRVAVTQVPGLDGAAVNARPRLEIAEVGFRIAVEDCDDRGRSGGYAQRRVNEASIKRQLTGTLIRPGVLTLVEENTRRQFTRRETRAILNSEIAVKELTESFAVLSFTWLLPEPVWVEPAKRMVELRPDKTGVCLLAKLTGGSAMMWPLWALRGPAQRVEIVCTVSGSRTVWIGDVQAGQVLLLDPKRWAWGVASEGVWPWKKDRPEWGAVLTGSQAAFDDAGGLSPDWLGRYSATISVNGHPLPVPSGEVPVGGLCLGQRSFL</sequence>
<dbReference type="AlphaFoldDB" id="A0A7K0K510"/>
<evidence type="ECO:0000313" key="1">
    <source>
        <dbReference type="EMBL" id="MST50567.1"/>
    </source>
</evidence>
<accession>A0A7K0K510</accession>
<gene>
    <name evidence="1" type="ORF">FYJ63_10100</name>
</gene>